<sequence length="173" mass="19592">MDFQVLQSRIEAAAKEAFEQVRNKYPGQIFCGYALYSDSDAITVCPAVNSTGNLNKMMAGDPEDAVYYRWSPGEWDHEFEGAECFKEISDLLYNKVKDMKSTESHKRFNENVYECCVAALDSLKKEGFFFDMNESGVVVFTVSDATHALECDWIARLNSNELALEFQNWIGGS</sequence>
<evidence type="ECO:0000313" key="2">
    <source>
        <dbReference type="Proteomes" id="UP000547209"/>
    </source>
</evidence>
<dbReference type="RefSeq" id="WP_185672636.1">
    <property type="nucleotide sequence ID" value="NZ_JACJVP010000055.1"/>
</dbReference>
<protein>
    <submittedName>
        <fullName evidence="1">DUF4303 domain-containing protein</fullName>
    </submittedName>
</protein>
<organism evidence="1 2">
    <name type="scientific">Cohnella nanjingensis</name>
    <dbReference type="NCBI Taxonomy" id="1387779"/>
    <lineage>
        <taxon>Bacteria</taxon>
        <taxon>Bacillati</taxon>
        <taxon>Bacillota</taxon>
        <taxon>Bacilli</taxon>
        <taxon>Bacillales</taxon>
        <taxon>Paenibacillaceae</taxon>
        <taxon>Cohnella</taxon>
    </lineage>
</organism>
<proteinExistence type="predicted"/>
<dbReference type="EMBL" id="JACJVP010000055">
    <property type="protein sequence ID" value="MBB6674773.1"/>
    <property type="molecule type" value="Genomic_DNA"/>
</dbReference>
<name>A0A7X0RW70_9BACL</name>
<accession>A0A7X0RW70</accession>
<gene>
    <name evidence="1" type="ORF">H7C19_29245</name>
</gene>
<comment type="caution">
    <text evidence="1">The sequence shown here is derived from an EMBL/GenBank/DDBJ whole genome shotgun (WGS) entry which is preliminary data.</text>
</comment>
<keyword evidence="2" id="KW-1185">Reference proteome</keyword>
<dbReference type="InterPro" id="IPR025409">
    <property type="entry name" value="DUF4303"/>
</dbReference>
<evidence type="ECO:0000313" key="1">
    <source>
        <dbReference type="EMBL" id="MBB6674773.1"/>
    </source>
</evidence>
<dbReference type="Proteomes" id="UP000547209">
    <property type="component" value="Unassembled WGS sequence"/>
</dbReference>
<dbReference type="AlphaFoldDB" id="A0A7X0RW70"/>
<reference evidence="1 2" key="1">
    <citation type="submission" date="2020-08" db="EMBL/GenBank/DDBJ databases">
        <title>Cohnella phylogeny.</title>
        <authorList>
            <person name="Dunlap C."/>
        </authorList>
    </citation>
    <scope>NUCLEOTIDE SEQUENCE [LARGE SCALE GENOMIC DNA]</scope>
    <source>
        <strain evidence="1 2">DSM 28246</strain>
    </source>
</reference>
<dbReference type="Pfam" id="PF14136">
    <property type="entry name" value="DUF4303"/>
    <property type="match status" value="1"/>
</dbReference>